<dbReference type="RefSeq" id="WP_107586164.1">
    <property type="nucleotide sequence ID" value="NZ_PZJJ01000041.1"/>
</dbReference>
<dbReference type="Proteomes" id="UP000240509">
    <property type="component" value="Unassembled WGS sequence"/>
</dbReference>
<dbReference type="GO" id="GO:0009231">
    <property type="term" value="P:riboflavin biosynthetic process"/>
    <property type="evidence" value="ECO:0007669"/>
    <property type="project" value="InterPro"/>
</dbReference>
<organism evidence="2 3">
    <name type="scientific">Alkalicoccus saliphilus</name>
    <dbReference type="NCBI Taxonomy" id="200989"/>
    <lineage>
        <taxon>Bacteria</taxon>
        <taxon>Bacillati</taxon>
        <taxon>Bacillota</taxon>
        <taxon>Bacilli</taxon>
        <taxon>Bacillales</taxon>
        <taxon>Bacillaceae</taxon>
        <taxon>Alkalicoccus</taxon>
    </lineage>
</organism>
<dbReference type="AlphaFoldDB" id="A0A2T4U2J6"/>
<proteinExistence type="predicted"/>
<sequence length="186" mass="20642">MAKVIAGMTMSLDGYINDKEGSPSRLYQDMQELLESSMMKEAIKNTGAVVMGRKAFEMADDPDLYAENYEFQVPIFVLCSTPPKQHPKENEQLTFTFVTEGIEKAVAGAKEAAGEKEVLVLAGAETVQSCIKAGLADELEIDVMPVLLNGKKRLFENLGDTPIELHKLQVREVGERTSIRYRVVKK</sequence>
<feature type="domain" description="Bacterial bifunctional deaminase-reductase C-terminal" evidence="1">
    <location>
        <begin position="3"/>
        <end position="177"/>
    </location>
</feature>
<dbReference type="InterPro" id="IPR024072">
    <property type="entry name" value="DHFR-like_dom_sf"/>
</dbReference>
<dbReference type="Pfam" id="PF01872">
    <property type="entry name" value="RibD_C"/>
    <property type="match status" value="1"/>
</dbReference>
<evidence type="ECO:0000313" key="2">
    <source>
        <dbReference type="EMBL" id="PTL37613.1"/>
    </source>
</evidence>
<accession>A0A2T4U2J6</accession>
<dbReference type="InterPro" id="IPR050765">
    <property type="entry name" value="Riboflavin_Biosynth_HTPR"/>
</dbReference>
<comment type="caution">
    <text evidence="2">The sequence shown here is derived from an EMBL/GenBank/DDBJ whole genome shotgun (WGS) entry which is preliminary data.</text>
</comment>
<dbReference type="Gene3D" id="3.40.430.10">
    <property type="entry name" value="Dihydrofolate Reductase, subunit A"/>
    <property type="match status" value="1"/>
</dbReference>
<dbReference type="GO" id="GO:0008703">
    <property type="term" value="F:5-amino-6-(5-phosphoribosylamino)uracil reductase activity"/>
    <property type="evidence" value="ECO:0007669"/>
    <property type="project" value="InterPro"/>
</dbReference>
<reference evidence="2 3" key="1">
    <citation type="submission" date="2018-03" db="EMBL/GenBank/DDBJ databases">
        <title>Alkalicoccus saliphilus sp. nov., isolated from a mineral pool.</title>
        <authorList>
            <person name="Zhao B."/>
        </authorList>
    </citation>
    <scope>NUCLEOTIDE SEQUENCE [LARGE SCALE GENOMIC DNA]</scope>
    <source>
        <strain evidence="2 3">6AG</strain>
    </source>
</reference>
<dbReference type="PANTHER" id="PTHR38011">
    <property type="entry name" value="DIHYDROFOLATE REDUCTASE FAMILY PROTEIN (AFU_ORTHOLOGUE AFUA_8G06820)"/>
    <property type="match status" value="1"/>
</dbReference>
<dbReference type="SUPFAM" id="SSF53597">
    <property type="entry name" value="Dihydrofolate reductase-like"/>
    <property type="match status" value="1"/>
</dbReference>
<name>A0A2T4U2J6_9BACI</name>
<gene>
    <name evidence="2" type="ORF">C6Y45_15680</name>
</gene>
<dbReference type="InterPro" id="IPR002734">
    <property type="entry name" value="RibDG_C"/>
</dbReference>
<evidence type="ECO:0000259" key="1">
    <source>
        <dbReference type="Pfam" id="PF01872"/>
    </source>
</evidence>
<keyword evidence="3" id="KW-1185">Reference proteome</keyword>
<protein>
    <submittedName>
        <fullName evidence="2">Riboflavin biosynthesis protein RibD</fullName>
    </submittedName>
</protein>
<dbReference type="EMBL" id="PZJJ01000041">
    <property type="protein sequence ID" value="PTL37613.1"/>
    <property type="molecule type" value="Genomic_DNA"/>
</dbReference>
<dbReference type="OrthoDB" id="195113at2"/>
<evidence type="ECO:0000313" key="3">
    <source>
        <dbReference type="Proteomes" id="UP000240509"/>
    </source>
</evidence>
<dbReference type="PANTHER" id="PTHR38011:SF12">
    <property type="entry name" value="BIFUNCTIONAL DEAMINASE-REDUCTASE DOMAIN PROTEIN"/>
    <property type="match status" value="1"/>
</dbReference>